<protein>
    <recommendedName>
        <fullName evidence="6">LysM domain-containing protein</fullName>
    </recommendedName>
</protein>
<evidence type="ECO:0000259" key="6">
    <source>
        <dbReference type="PROSITE" id="PS51782"/>
    </source>
</evidence>
<dbReference type="VEuPathDB" id="FungiDB:P175DRAFT_0535721"/>
<proteinExistence type="predicted"/>
<gene>
    <name evidence="7" type="ORF">P175DRAFT_0535721</name>
</gene>
<dbReference type="GO" id="GO:0008061">
    <property type="term" value="F:chitin binding"/>
    <property type="evidence" value="ECO:0007669"/>
    <property type="project" value="UniProtKB-KW"/>
</dbReference>
<dbReference type="SUPFAM" id="SSF54106">
    <property type="entry name" value="LysM domain"/>
    <property type="match status" value="1"/>
</dbReference>
<reference evidence="7 8" key="1">
    <citation type="journal article" date="2018" name="Proc. Natl. Acad. Sci. U.S.A.">
        <title>Linking secondary metabolites to gene clusters through genome sequencing of six diverse Aspergillus species.</title>
        <authorList>
            <person name="Kaerboelling I."/>
            <person name="Vesth T.C."/>
            <person name="Frisvad J.C."/>
            <person name="Nybo J.L."/>
            <person name="Theobald S."/>
            <person name="Kuo A."/>
            <person name="Bowyer P."/>
            <person name="Matsuda Y."/>
            <person name="Mondo S."/>
            <person name="Lyhne E.K."/>
            <person name="Kogle M.E."/>
            <person name="Clum A."/>
            <person name="Lipzen A."/>
            <person name="Salamov A."/>
            <person name="Ngan C.Y."/>
            <person name="Daum C."/>
            <person name="Chiniquy J."/>
            <person name="Barry K."/>
            <person name="LaButti K."/>
            <person name="Haridas S."/>
            <person name="Simmons B.A."/>
            <person name="Magnuson J.K."/>
            <person name="Mortensen U.H."/>
            <person name="Larsen T.O."/>
            <person name="Grigoriev I.V."/>
            <person name="Baker S.E."/>
            <person name="Andersen M.R."/>
        </authorList>
    </citation>
    <scope>NUCLEOTIDE SEQUENCE [LARGE SCALE GENOMIC DNA]</scope>
    <source>
        <strain evidence="7 8">IBT 24754</strain>
    </source>
</reference>
<organism evidence="7 8">
    <name type="scientific">Aspergillus ochraceoroseus IBT 24754</name>
    <dbReference type="NCBI Taxonomy" id="1392256"/>
    <lineage>
        <taxon>Eukaryota</taxon>
        <taxon>Fungi</taxon>
        <taxon>Dikarya</taxon>
        <taxon>Ascomycota</taxon>
        <taxon>Pezizomycotina</taxon>
        <taxon>Eurotiomycetes</taxon>
        <taxon>Eurotiomycetidae</taxon>
        <taxon>Eurotiales</taxon>
        <taxon>Aspergillaceae</taxon>
        <taxon>Aspergillus</taxon>
        <taxon>Aspergillus subgen. Nidulantes</taxon>
    </lineage>
</organism>
<feature type="signal peptide" evidence="5">
    <location>
        <begin position="1"/>
        <end position="18"/>
    </location>
</feature>
<dbReference type="EMBL" id="MSFN02000010">
    <property type="protein sequence ID" value="PTU17393.1"/>
    <property type="molecule type" value="Genomic_DNA"/>
</dbReference>
<evidence type="ECO:0000256" key="2">
    <source>
        <dbReference type="ARBA" id="ARBA00022729"/>
    </source>
</evidence>
<feature type="domain" description="LysM" evidence="6">
    <location>
        <begin position="153"/>
        <end position="199"/>
    </location>
</feature>
<dbReference type="RefSeq" id="XP_040748785.1">
    <property type="nucleotide sequence ID" value="XM_040900252.1"/>
</dbReference>
<evidence type="ECO:0000256" key="5">
    <source>
        <dbReference type="SAM" id="SignalP"/>
    </source>
</evidence>
<dbReference type="AlphaFoldDB" id="A0A2T5LM91"/>
<dbReference type="InterPro" id="IPR036779">
    <property type="entry name" value="LysM_dom_sf"/>
</dbReference>
<name>A0A2T5LM91_9EURO</name>
<dbReference type="PANTHER" id="PTHR34997:SF2">
    <property type="entry name" value="LYSM DOMAIN-CONTAINING PROTEIN-RELATED"/>
    <property type="match status" value="1"/>
</dbReference>
<dbReference type="CDD" id="cd00118">
    <property type="entry name" value="LysM"/>
    <property type="match status" value="1"/>
</dbReference>
<accession>A0A2T5LM91</accession>
<evidence type="ECO:0000256" key="3">
    <source>
        <dbReference type="ARBA" id="ARBA00023026"/>
    </source>
</evidence>
<dbReference type="PANTHER" id="PTHR34997">
    <property type="entry name" value="AM15"/>
    <property type="match status" value="1"/>
</dbReference>
<feature type="region of interest" description="Disordered" evidence="4">
    <location>
        <begin position="208"/>
        <end position="229"/>
    </location>
</feature>
<keyword evidence="1" id="KW-0147">Chitin-binding</keyword>
<dbReference type="OrthoDB" id="5985073at2759"/>
<dbReference type="Proteomes" id="UP000244073">
    <property type="component" value="Unassembled WGS sequence"/>
</dbReference>
<keyword evidence="2 5" id="KW-0732">Signal</keyword>
<evidence type="ECO:0000313" key="7">
    <source>
        <dbReference type="EMBL" id="PTU17393.1"/>
    </source>
</evidence>
<dbReference type="GeneID" id="63817134"/>
<comment type="caution">
    <text evidence="7">The sequence shown here is derived from an EMBL/GenBank/DDBJ whole genome shotgun (WGS) entry which is preliminary data.</text>
</comment>
<sequence>MQRLWTSVAALLVYSARAQQLVGTQINRLLDEDEVSPRRTATASKSTRTALVVTENTSNCMSIEATEAGTASNCNCFTFVSTNDYGDYTSEGDCDTALFANLGTLQDHFVCVGAGSMSVTPTSTPTGSGSGSATLSTSSMGPTRTEVVSGCRLFHAVQNGNTCLLIERKYGIIAAQFYKWNPTIGSTCTNMRLGYAYCVKGPVSSTITSGPSDPTQTGIISNSNEYPLS</sequence>
<feature type="chain" id="PRO_5015400547" description="LysM domain-containing protein" evidence="5">
    <location>
        <begin position="19"/>
        <end position="229"/>
    </location>
</feature>
<dbReference type="PROSITE" id="PS51782">
    <property type="entry name" value="LYSM"/>
    <property type="match status" value="1"/>
</dbReference>
<dbReference type="InterPro" id="IPR052210">
    <property type="entry name" value="LysM1-like"/>
</dbReference>
<evidence type="ECO:0000313" key="8">
    <source>
        <dbReference type="Proteomes" id="UP000244073"/>
    </source>
</evidence>
<dbReference type="Gene3D" id="3.10.350.10">
    <property type="entry name" value="LysM domain"/>
    <property type="match status" value="1"/>
</dbReference>
<evidence type="ECO:0000256" key="1">
    <source>
        <dbReference type="ARBA" id="ARBA00022669"/>
    </source>
</evidence>
<keyword evidence="3" id="KW-0843">Virulence</keyword>
<feature type="region of interest" description="Disordered" evidence="4">
    <location>
        <begin position="121"/>
        <end position="141"/>
    </location>
</feature>
<dbReference type="InterPro" id="IPR018392">
    <property type="entry name" value="LysM"/>
</dbReference>
<evidence type="ECO:0000256" key="4">
    <source>
        <dbReference type="SAM" id="MobiDB-lite"/>
    </source>
</evidence>